<dbReference type="Pfam" id="PF02470">
    <property type="entry name" value="MlaD"/>
    <property type="match status" value="1"/>
</dbReference>
<evidence type="ECO:0000259" key="1">
    <source>
        <dbReference type="Pfam" id="PF02470"/>
    </source>
</evidence>
<dbReference type="PANTHER" id="PTHR33371:SF4">
    <property type="entry name" value="INTERMEMBRANE PHOSPHOLIPID TRANSPORT SYSTEM BINDING PROTEIN MLAD"/>
    <property type="match status" value="1"/>
</dbReference>
<dbReference type="AlphaFoldDB" id="A0A3N0CMX2"/>
<feature type="domain" description="Mammalian cell entry C-terminal" evidence="2">
    <location>
        <begin position="118"/>
        <end position="295"/>
    </location>
</feature>
<dbReference type="GO" id="GO:0005576">
    <property type="term" value="C:extracellular region"/>
    <property type="evidence" value="ECO:0007669"/>
    <property type="project" value="TreeGrafter"/>
</dbReference>
<dbReference type="NCBIfam" id="TIGR00996">
    <property type="entry name" value="Mtu_fam_mce"/>
    <property type="match status" value="1"/>
</dbReference>
<dbReference type="Proteomes" id="UP000267128">
    <property type="component" value="Unassembled WGS sequence"/>
</dbReference>
<proteinExistence type="predicted"/>
<dbReference type="Pfam" id="PF11887">
    <property type="entry name" value="Mce4_CUP1"/>
    <property type="match status" value="1"/>
</dbReference>
<feature type="domain" description="Mce/MlaD" evidence="1">
    <location>
        <begin position="40"/>
        <end position="113"/>
    </location>
</feature>
<comment type="caution">
    <text evidence="3">The sequence shown here is derived from an EMBL/GenBank/DDBJ whole genome shotgun (WGS) entry which is preliminary data.</text>
</comment>
<evidence type="ECO:0000259" key="2">
    <source>
        <dbReference type="Pfam" id="PF11887"/>
    </source>
</evidence>
<evidence type="ECO:0000313" key="3">
    <source>
        <dbReference type="EMBL" id="RNL64812.1"/>
    </source>
</evidence>
<gene>
    <name evidence="3" type="ORF">EFK50_02125</name>
</gene>
<dbReference type="InterPro" id="IPR024516">
    <property type="entry name" value="Mce_C"/>
</dbReference>
<reference evidence="3 4" key="1">
    <citation type="submission" date="2018-11" db="EMBL/GenBank/DDBJ databases">
        <authorList>
            <person name="Li F."/>
        </authorList>
    </citation>
    <scope>NUCLEOTIDE SEQUENCE [LARGE SCALE GENOMIC DNA]</scope>
    <source>
        <strain evidence="3 4">Gsoil 097</strain>
    </source>
</reference>
<evidence type="ECO:0000313" key="4">
    <source>
        <dbReference type="Proteomes" id="UP000267128"/>
    </source>
</evidence>
<dbReference type="InterPro" id="IPR003399">
    <property type="entry name" value="Mce/MlaD"/>
</dbReference>
<dbReference type="OrthoDB" id="4516955at2"/>
<keyword evidence="4" id="KW-1185">Reference proteome</keyword>
<dbReference type="EMBL" id="RJSE01000003">
    <property type="protein sequence ID" value="RNL64812.1"/>
    <property type="molecule type" value="Genomic_DNA"/>
</dbReference>
<dbReference type="PANTHER" id="PTHR33371">
    <property type="entry name" value="INTERMEMBRANE PHOSPHOLIPID TRANSPORT SYSTEM BINDING PROTEIN MLAD-RELATED"/>
    <property type="match status" value="1"/>
</dbReference>
<dbReference type="InterPro" id="IPR052336">
    <property type="entry name" value="MlaD_Phospholipid_Transporter"/>
</dbReference>
<organism evidence="3 4">
    <name type="scientific">Nocardioides marmoriginsengisoli</name>
    <dbReference type="NCBI Taxonomy" id="661483"/>
    <lineage>
        <taxon>Bacteria</taxon>
        <taxon>Bacillati</taxon>
        <taxon>Actinomycetota</taxon>
        <taxon>Actinomycetes</taxon>
        <taxon>Propionibacteriales</taxon>
        <taxon>Nocardioidaceae</taxon>
        <taxon>Nocardioides</taxon>
    </lineage>
</organism>
<name>A0A3N0CMX2_9ACTN</name>
<protein>
    <submittedName>
        <fullName evidence="3">MCE family protein</fullName>
    </submittedName>
</protein>
<dbReference type="InterPro" id="IPR005693">
    <property type="entry name" value="Mce"/>
</dbReference>
<sequence>MSGMSALLDRLSGRTLAIVVALLLVGATLVTFVGGSGGDRTVSAHFSRAVAIYPGSEVRLMGVRIGTVDAVVPEGESVRVEMTYDSAYKLPADAKAAIITPTLVADRFVQLGPAFTSGKVLADGADIPLPDTGTPVELDRIYRGLADLSTALGPNGANKKGALSALLSSGADALRGQGALANDTLLNMSKAVQAFGDNSGALFSSVRQLSELTSTLAANDSVVTQFIGDLSGVSAQLAGERGELSRALASLSRVVTTVRGFVKNNKAALTSNIRDLTTVLGALAKERDSLGTALQLAPLGLGNLTLAYDVKSGTIGSRVQFGPTVQSLGNVLCDIVVNSRVPNPGLACQVLKALTAPLAQRGSDLAAGIQIPGIKLGKSAKSGSGQRAILGGS</sequence>
<accession>A0A3N0CMX2</accession>